<dbReference type="PANTHER" id="PTHR10961">
    <property type="entry name" value="PEROXISOMAL SARCOSINE OXIDASE"/>
    <property type="match status" value="1"/>
</dbReference>
<feature type="domain" description="FAD dependent oxidoreductase" evidence="8">
    <location>
        <begin position="8"/>
        <end position="381"/>
    </location>
</feature>
<feature type="region of interest" description="Disordered" evidence="6">
    <location>
        <begin position="407"/>
        <end position="436"/>
    </location>
</feature>
<evidence type="ECO:0000256" key="1">
    <source>
        <dbReference type="ARBA" id="ARBA00001974"/>
    </source>
</evidence>
<keyword evidence="7" id="KW-1133">Transmembrane helix</keyword>
<evidence type="ECO:0000313" key="9">
    <source>
        <dbReference type="EMBL" id="WRT66546.1"/>
    </source>
</evidence>
<keyword evidence="7" id="KW-0472">Membrane</keyword>
<dbReference type="SUPFAM" id="SSF51905">
    <property type="entry name" value="FAD/NAD(P)-binding domain"/>
    <property type="match status" value="1"/>
</dbReference>
<protein>
    <recommendedName>
        <fullName evidence="8">FAD dependent oxidoreductase domain-containing protein</fullName>
    </recommendedName>
</protein>
<keyword evidence="4" id="KW-0274">FAD</keyword>
<comment type="similarity">
    <text evidence="2">Belongs to the MSOX/MTOX family.</text>
</comment>
<dbReference type="PANTHER" id="PTHR10961:SF46">
    <property type="entry name" value="PEROXISOMAL SARCOSINE OXIDASE"/>
    <property type="match status" value="1"/>
</dbReference>
<dbReference type="InterPro" id="IPR006076">
    <property type="entry name" value="FAD-dep_OxRdtase"/>
</dbReference>
<evidence type="ECO:0000256" key="4">
    <source>
        <dbReference type="ARBA" id="ARBA00022827"/>
    </source>
</evidence>
<name>A0ABZ1D0Q3_9TREE</name>
<accession>A0ABZ1D0Q3</accession>
<organism evidence="9 10">
    <name type="scientific">Kwoniella shivajii</name>
    <dbReference type="NCBI Taxonomy" id="564305"/>
    <lineage>
        <taxon>Eukaryota</taxon>
        <taxon>Fungi</taxon>
        <taxon>Dikarya</taxon>
        <taxon>Basidiomycota</taxon>
        <taxon>Agaricomycotina</taxon>
        <taxon>Tremellomycetes</taxon>
        <taxon>Tremellales</taxon>
        <taxon>Cryptococcaceae</taxon>
        <taxon>Kwoniella</taxon>
    </lineage>
</organism>
<dbReference type="Proteomes" id="UP001329825">
    <property type="component" value="Chromosome 4"/>
</dbReference>
<dbReference type="InterPro" id="IPR045170">
    <property type="entry name" value="MTOX"/>
</dbReference>
<feature type="compositionally biased region" description="Basic and acidic residues" evidence="6">
    <location>
        <begin position="407"/>
        <end position="426"/>
    </location>
</feature>
<evidence type="ECO:0000256" key="7">
    <source>
        <dbReference type="SAM" id="Phobius"/>
    </source>
</evidence>
<dbReference type="GeneID" id="87955636"/>
<comment type="cofactor">
    <cofactor evidence="1">
        <name>FAD</name>
        <dbReference type="ChEBI" id="CHEBI:57692"/>
    </cofactor>
</comment>
<evidence type="ECO:0000259" key="8">
    <source>
        <dbReference type="Pfam" id="PF01266"/>
    </source>
</evidence>
<keyword evidence="10" id="KW-1185">Reference proteome</keyword>
<evidence type="ECO:0000256" key="3">
    <source>
        <dbReference type="ARBA" id="ARBA00022630"/>
    </source>
</evidence>
<keyword evidence="7" id="KW-0812">Transmembrane</keyword>
<proteinExistence type="inferred from homology"/>
<dbReference type="RefSeq" id="XP_062791286.1">
    <property type="nucleotide sequence ID" value="XM_062935235.1"/>
</dbReference>
<dbReference type="Gene3D" id="3.30.9.10">
    <property type="entry name" value="D-Amino Acid Oxidase, subunit A, domain 2"/>
    <property type="match status" value="1"/>
</dbReference>
<reference evidence="9 10" key="1">
    <citation type="submission" date="2024-01" db="EMBL/GenBank/DDBJ databases">
        <title>Comparative genomics of Cryptococcus and Kwoniella reveals pathogenesis evolution and contrasting modes of karyotype evolution via chromosome fusion or intercentromeric recombination.</title>
        <authorList>
            <person name="Coelho M.A."/>
            <person name="David-Palma M."/>
            <person name="Shea T."/>
            <person name="Bowers K."/>
            <person name="McGinley-Smith S."/>
            <person name="Mohammad A.W."/>
            <person name="Gnirke A."/>
            <person name="Yurkov A.M."/>
            <person name="Nowrousian M."/>
            <person name="Sun S."/>
            <person name="Cuomo C.A."/>
            <person name="Heitman J."/>
        </authorList>
    </citation>
    <scope>NUCLEOTIDE SEQUENCE [LARGE SCALE GENOMIC DNA]</scope>
    <source>
        <strain evidence="9">CBS 11374</strain>
    </source>
</reference>
<sequence length="459" mass="49976">MTQDKTNVVIVGAGIYGMSTALWMLQSGKYNVTMLDKCGILPAPDAASTDLNKIIRSADYADPHLASLALEAVEFWRKPEWEGTYHESGVMALAAAGEKEGEEFVSKAYENCKNLGINVQLLDNLKDIKDTYKNQRIPLGQFGDRKGYLNPIGGWAESGRALEVGLKRVRRLGGIVRAGAEVVGLIKNGKTISGVEIKGGDQVKGDIVLIAAGAWTPALCALPGVSARLPEVVATGQSVAVMQLTPEEHESYSSTPVVFNLDDGWYIFPPNPEGLVKMAIHGAGVLNPQENGVSIPRTKLTPGAEDGAIPLTMLKSLRKGLKEVYPELAKKDYMTTRLCWYCDSVTGDWLIDYHPDYDNLIIATGDSGHGFKFTPNIGREILKVIEKNPSPEYAERWAFNYTQKSIEEQGGSKEKLSDVSSKEPETAKAGADVRAGQRKVLRKEDLVKPNDLKAKSAKL</sequence>
<evidence type="ECO:0000256" key="6">
    <source>
        <dbReference type="SAM" id="MobiDB-lite"/>
    </source>
</evidence>
<keyword evidence="3" id="KW-0285">Flavoprotein</keyword>
<evidence type="ECO:0000256" key="2">
    <source>
        <dbReference type="ARBA" id="ARBA00010989"/>
    </source>
</evidence>
<keyword evidence="5" id="KW-0560">Oxidoreductase</keyword>
<evidence type="ECO:0000256" key="5">
    <source>
        <dbReference type="ARBA" id="ARBA00023002"/>
    </source>
</evidence>
<dbReference type="EMBL" id="CP141884">
    <property type="protein sequence ID" value="WRT66546.1"/>
    <property type="molecule type" value="Genomic_DNA"/>
</dbReference>
<feature type="transmembrane region" description="Helical" evidence="7">
    <location>
        <begin position="6"/>
        <end position="25"/>
    </location>
</feature>
<dbReference type="Pfam" id="PF01266">
    <property type="entry name" value="DAO"/>
    <property type="match status" value="1"/>
</dbReference>
<evidence type="ECO:0000313" key="10">
    <source>
        <dbReference type="Proteomes" id="UP001329825"/>
    </source>
</evidence>
<gene>
    <name evidence="9" type="ORF">IL334_003505</name>
</gene>
<dbReference type="InterPro" id="IPR036188">
    <property type="entry name" value="FAD/NAD-bd_sf"/>
</dbReference>
<dbReference type="Gene3D" id="3.50.50.60">
    <property type="entry name" value="FAD/NAD(P)-binding domain"/>
    <property type="match status" value="1"/>
</dbReference>